<keyword evidence="2" id="KW-0902">Two-component regulatory system</keyword>
<proteinExistence type="predicted"/>
<protein>
    <submittedName>
        <fullName evidence="8">Two component transcriptional regulator</fullName>
    </submittedName>
</protein>
<evidence type="ECO:0000313" key="8">
    <source>
        <dbReference type="EMBL" id="KJY48140.1"/>
    </source>
</evidence>
<feature type="domain" description="HTH LytTR-type" evidence="7">
    <location>
        <begin position="148"/>
        <end position="249"/>
    </location>
</feature>
<comment type="function">
    <text evidence="4">Required for high-level post-exponential phase expression of a series of secreted proteins.</text>
</comment>
<evidence type="ECO:0000256" key="1">
    <source>
        <dbReference type="ARBA" id="ARBA00022490"/>
    </source>
</evidence>
<dbReference type="GO" id="GO:0000156">
    <property type="term" value="F:phosphorelay response regulator activity"/>
    <property type="evidence" value="ECO:0007669"/>
    <property type="project" value="InterPro"/>
</dbReference>
<evidence type="ECO:0000256" key="5">
    <source>
        <dbReference type="PROSITE-ProRule" id="PRU00169"/>
    </source>
</evidence>
<dbReference type="Proteomes" id="UP000033695">
    <property type="component" value="Unassembled WGS sequence"/>
</dbReference>
<dbReference type="Pfam" id="PF00072">
    <property type="entry name" value="Response_reg"/>
    <property type="match status" value="1"/>
</dbReference>
<dbReference type="Pfam" id="PF04397">
    <property type="entry name" value="LytTR"/>
    <property type="match status" value="1"/>
</dbReference>
<evidence type="ECO:0000256" key="4">
    <source>
        <dbReference type="ARBA" id="ARBA00037164"/>
    </source>
</evidence>
<dbReference type="Gene3D" id="3.40.50.2300">
    <property type="match status" value="1"/>
</dbReference>
<evidence type="ECO:0000259" key="7">
    <source>
        <dbReference type="PROSITE" id="PS50930"/>
    </source>
</evidence>
<keyword evidence="3" id="KW-0010">Activator</keyword>
<evidence type="ECO:0000313" key="9">
    <source>
        <dbReference type="Proteomes" id="UP000033695"/>
    </source>
</evidence>
<dbReference type="EMBL" id="JXBZ01000013">
    <property type="protein sequence ID" value="KJY48140.1"/>
    <property type="molecule type" value="Genomic_DNA"/>
</dbReference>
<dbReference type="InterPro" id="IPR001789">
    <property type="entry name" value="Sig_transdc_resp-reg_receiver"/>
</dbReference>
<dbReference type="SMART" id="SM00448">
    <property type="entry name" value="REC"/>
    <property type="match status" value="1"/>
</dbReference>
<organism evidence="8 9">
    <name type="scientific">Bombilactobacillus mellis</name>
    <dbReference type="NCBI Taxonomy" id="1218508"/>
    <lineage>
        <taxon>Bacteria</taxon>
        <taxon>Bacillati</taxon>
        <taxon>Bacillota</taxon>
        <taxon>Bacilli</taxon>
        <taxon>Lactobacillales</taxon>
        <taxon>Lactobacillaceae</taxon>
        <taxon>Bombilactobacillus</taxon>
    </lineage>
</organism>
<keyword evidence="9" id="KW-1185">Reference proteome</keyword>
<dbReference type="PANTHER" id="PTHR37299">
    <property type="entry name" value="TRANSCRIPTIONAL REGULATOR-RELATED"/>
    <property type="match status" value="1"/>
</dbReference>
<comment type="caution">
    <text evidence="8">The sequence shown here is derived from an EMBL/GenBank/DDBJ whole genome shotgun (WGS) entry which is preliminary data.</text>
</comment>
<accession>A0A0F4KP07</accession>
<evidence type="ECO:0000259" key="6">
    <source>
        <dbReference type="PROSITE" id="PS50110"/>
    </source>
</evidence>
<dbReference type="PATRIC" id="fig|1218508.4.peg.1589"/>
<dbReference type="PROSITE" id="PS50930">
    <property type="entry name" value="HTH_LYTTR"/>
    <property type="match status" value="1"/>
</dbReference>
<keyword evidence="1" id="KW-0963">Cytoplasm</keyword>
<evidence type="ECO:0000256" key="2">
    <source>
        <dbReference type="ARBA" id="ARBA00023012"/>
    </source>
</evidence>
<name>A0A0F4KP07_9LACO</name>
<dbReference type="InterPro" id="IPR046947">
    <property type="entry name" value="LytR-like"/>
</dbReference>
<reference evidence="8 9" key="1">
    <citation type="submission" date="2014-12" db="EMBL/GenBank/DDBJ databases">
        <title>Comparative genomics of the lactic acid bacteria isolated from the honey bee gut.</title>
        <authorList>
            <person name="Ellegaard K.M."/>
            <person name="Tamarit D."/>
            <person name="Javelind E."/>
            <person name="Olofsson T."/>
            <person name="Andersson S.G."/>
            <person name="Vasquez A."/>
        </authorList>
    </citation>
    <scope>NUCLEOTIDE SEQUENCE [LARGE SCALE GENOMIC DNA]</scope>
    <source>
        <strain evidence="8 9">Hon2</strain>
    </source>
</reference>
<gene>
    <name evidence="8" type="ORF">JG29_08260</name>
</gene>
<dbReference type="SMART" id="SM00850">
    <property type="entry name" value="LytTR"/>
    <property type="match status" value="1"/>
</dbReference>
<dbReference type="RefSeq" id="WP_045923456.1">
    <property type="nucleotide sequence ID" value="NZ_JBHTHW010000002.1"/>
</dbReference>
<dbReference type="GO" id="GO:0003677">
    <property type="term" value="F:DNA binding"/>
    <property type="evidence" value="ECO:0007669"/>
    <property type="project" value="InterPro"/>
</dbReference>
<dbReference type="PANTHER" id="PTHR37299:SF3">
    <property type="entry name" value="STAGE 0 SPORULATION PROTEIN A HOMOLOG"/>
    <property type="match status" value="1"/>
</dbReference>
<dbReference type="AlphaFoldDB" id="A0A0F4KP07"/>
<feature type="modified residue" description="4-aspartylphosphate" evidence="5">
    <location>
        <position position="61"/>
    </location>
</feature>
<dbReference type="STRING" id="1218508.JG29_08260"/>
<evidence type="ECO:0000256" key="3">
    <source>
        <dbReference type="ARBA" id="ARBA00023159"/>
    </source>
</evidence>
<dbReference type="SUPFAM" id="SSF52172">
    <property type="entry name" value="CheY-like"/>
    <property type="match status" value="1"/>
</dbReference>
<keyword evidence="5" id="KW-0597">Phosphoprotein</keyword>
<dbReference type="InterPro" id="IPR007492">
    <property type="entry name" value="LytTR_DNA-bd_dom"/>
</dbReference>
<dbReference type="PROSITE" id="PS50110">
    <property type="entry name" value="RESPONSE_REGULATORY"/>
    <property type="match status" value="1"/>
</dbReference>
<dbReference type="Gene3D" id="2.40.50.1020">
    <property type="entry name" value="LytTr DNA-binding domain"/>
    <property type="match status" value="1"/>
</dbReference>
<feature type="domain" description="Response regulatory" evidence="6">
    <location>
        <begin position="2"/>
        <end position="128"/>
    </location>
</feature>
<dbReference type="HOGENOM" id="CLU_000445_14_6_9"/>
<sequence length="249" mass="29125">MDILICEDNIEQLYELQRIIKEIAQKSVFNIRIYLATTKANEFFQVLQKKCYQPGALFILDIVLGPKQPTGLQLAQMIRKNDAWSSIVFFTTYSEMAYLTFDYQLDALDYILKDEVAGYKRKISDCIQKAYLRQNHTPDAHLEEYQTLPLKIGSKLLRIREADFIYAQTSLNKHRIMIVTVNQQLEIYGSLAKLLLLSDNFCRCHKSYIINKNKVKILDLHNMELVLVDNIKCPVSRKYLKKIKKELGY</sequence>
<dbReference type="InterPro" id="IPR011006">
    <property type="entry name" value="CheY-like_superfamily"/>
</dbReference>